<dbReference type="Proteomes" id="UP000551501">
    <property type="component" value="Unassembled WGS sequence"/>
</dbReference>
<dbReference type="GO" id="GO:0006508">
    <property type="term" value="P:proteolysis"/>
    <property type="evidence" value="ECO:0007669"/>
    <property type="project" value="UniProtKB-KW"/>
</dbReference>
<feature type="transmembrane region" description="Helical" evidence="1">
    <location>
        <begin position="109"/>
        <end position="133"/>
    </location>
</feature>
<keyword evidence="1" id="KW-1133">Transmembrane helix</keyword>
<keyword evidence="3" id="KW-0645">Protease</keyword>
<dbReference type="GO" id="GO:0080120">
    <property type="term" value="P:CAAX-box protein maturation"/>
    <property type="evidence" value="ECO:0007669"/>
    <property type="project" value="UniProtKB-ARBA"/>
</dbReference>
<accession>A0A840EZ67</accession>
<evidence type="ECO:0000256" key="1">
    <source>
        <dbReference type="SAM" id="Phobius"/>
    </source>
</evidence>
<feature type="transmembrane region" description="Helical" evidence="1">
    <location>
        <begin position="198"/>
        <end position="219"/>
    </location>
</feature>
<keyword evidence="1" id="KW-0472">Membrane</keyword>
<feature type="transmembrane region" description="Helical" evidence="1">
    <location>
        <begin position="225"/>
        <end position="246"/>
    </location>
</feature>
<dbReference type="InterPro" id="IPR003675">
    <property type="entry name" value="Rce1/LyrA-like_dom"/>
</dbReference>
<evidence type="ECO:0000259" key="2">
    <source>
        <dbReference type="Pfam" id="PF02517"/>
    </source>
</evidence>
<feature type="domain" description="CAAX prenyl protease 2/Lysostaphin resistance protein A-like" evidence="2">
    <location>
        <begin position="146"/>
        <end position="237"/>
    </location>
</feature>
<dbReference type="Pfam" id="PF02517">
    <property type="entry name" value="Rce1-like"/>
    <property type="match status" value="1"/>
</dbReference>
<feature type="transmembrane region" description="Helical" evidence="1">
    <location>
        <begin position="20"/>
        <end position="39"/>
    </location>
</feature>
<gene>
    <name evidence="3" type="ORF">BKA16_000861</name>
</gene>
<feature type="transmembrane region" description="Helical" evidence="1">
    <location>
        <begin position="70"/>
        <end position="88"/>
    </location>
</feature>
<dbReference type="EMBL" id="JACIFP010000001">
    <property type="protein sequence ID" value="MBB4134309.1"/>
    <property type="molecule type" value="Genomic_DNA"/>
</dbReference>
<evidence type="ECO:0000313" key="3">
    <source>
        <dbReference type="EMBL" id="MBB4134309.1"/>
    </source>
</evidence>
<comment type="caution">
    <text evidence="3">The sequence shown here is derived from an EMBL/GenBank/DDBJ whole genome shotgun (WGS) entry which is preliminary data.</text>
</comment>
<keyword evidence="3" id="KW-0378">Hydrolase</keyword>
<sequence>MQVSRVEDPRERRAIIVEMVLVGIFTFGFSGLYAVLSLIEMQLGAGMSESTVALNPTSSANVTIDVLREAMRIIKLFAIGGLGVYLLWRSGFRPSGIGLGRPAARDLPPGVGLAALIGLPGLALVAAASALGFNAQLQPAPDDTPWWRIVLLCIVAIGNAVAEEIVVVGYLMVRLKQLGARDGASLLASSLLRGSYHLYQGVGGGLGNVVMGLVFGRWYQKTNRLWSLVIAHALIDIVAFAGYALLSDHLSWLGL</sequence>
<keyword evidence="4" id="KW-1185">Reference proteome</keyword>
<proteinExistence type="predicted"/>
<dbReference type="GO" id="GO:0004175">
    <property type="term" value="F:endopeptidase activity"/>
    <property type="evidence" value="ECO:0007669"/>
    <property type="project" value="UniProtKB-ARBA"/>
</dbReference>
<name>A0A840EZ67_9ACTN</name>
<organism evidence="3 4">
    <name type="scientific">Gordonia humi</name>
    <dbReference type="NCBI Taxonomy" id="686429"/>
    <lineage>
        <taxon>Bacteria</taxon>
        <taxon>Bacillati</taxon>
        <taxon>Actinomycetota</taxon>
        <taxon>Actinomycetes</taxon>
        <taxon>Mycobacteriales</taxon>
        <taxon>Gordoniaceae</taxon>
        <taxon>Gordonia</taxon>
    </lineage>
</organism>
<protein>
    <submittedName>
        <fullName evidence="3">Membrane protease YdiL (CAAX protease family)</fullName>
    </submittedName>
</protein>
<feature type="transmembrane region" description="Helical" evidence="1">
    <location>
        <begin position="145"/>
        <end position="173"/>
    </location>
</feature>
<keyword evidence="1" id="KW-0812">Transmembrane</keyword>
<dbReference type="AlphaFoldDB" id="A0A840EZ67"/>
<evidence type="ECO:0000313" key="4">
    <source>
        <dbReference type="Proteomes" id="UP000551501"/>
    </source>
</evidence>
<reference evidence="3 4" key="1">
    <citation type="submission" date="2020-08" db="EMBL/GenBank/DDBJ databases">
        <title>Sequencing the genomes of 1000 actinobacteria strains.</title>
        <authorList>
            <person name="Klenk H.-P."/>
        </authorList>
    </citation>
    <scope>NUCLEOTIDE SEQUENCE [LARGE SCALE GENOMIC DNA]</scope>
    <source>
        <strain evidence="3 4">DSM 45298</strain>
    </source>
</reference>